<accession>A0ABR2WBT1</accession>
<dbReference type="Proteomes" id="UP001479436">
    <property type="component" value="Unassembled WGS sequence"/>
</dbReference>
<comment type="caution">
    <text evidence="1">The sequence shown here is derived from an EMBL/GenBank/DDBJ whole genome shotgun (WGS) entry which is preliminary data.</text>
</comment>
<sequence>MKYETDTHSNRGKMNEVTPLDWIVEHYCTRNSNDLPSFKLVKGLVEYCEESKHVENPSLPLLLFTIRDNLSENERDCNWENMLEIVKYIQQIERSRRKLREQLSTTTKKTKSNRLLSDSTCLEILFEQSISSLKRMLVLLEMNKLPLSSPNCMALINLLFPPNSRPFNRNQREIGNFPLKHIPNPRTQLHALLYQVDMLHLKSTGANKKRKASTCFTDSEVTTKTDLPEPARTLSKTDWTKIYHSLIDFLKQAENEIRILDEILNPATKGMHDNEIMSECTVLEKIVRHYMAKID</sequence>
<protein>
    <submittedName>
        <fullName evidence="1">Uncharacterized protein</fullName>
    </submittedName>
</protein>
<dbReference type="EMBL" id="JASJQH010006877">
    <property type="protein sequence ID" value="KAK9729683.1"/>
    <property type="molecule type" value="Genomic_DNA"/>
</dbReference>
<gene>
    <name evidence="1" type="ORF">K7432_000089</name>
</gene>
<evidence type="ECO:0000313" key="2">
    <source>
        <dbReference type="Proteomes" id="UP001479436"/>
    </source>
</evidence>
<name>A0ABR2WBT1_9FUNG</name>
<evidence type="ECO:0000313" key="1">
    <source>
        <dbReference type="EMBL" id="KAK9729683.1"/>
    </source>
</evidence>
<proteinExistence type="predicted"/>
<reference evidence="1 2" key="1">
    <citation type="submission" date="2023-04" db="EMBL/GenBank/DDBJ databases">
        <title>Genome of Basidiobolus ranarum AG-B5.</title>
        <authorList>
            <person name="Stajich J.E."/>
            <person name="Carter-House D."/>
            <person name="Gryganskyi A."/>
        </authorList>
    </citation>
    <scope>NUCLEOTIDE SEQUENCE [LARGE SCALE GENOMIC DNA]</scope>
    <source>
        <strain evidence="1 2">AG-B5</strain>
    </source>
</reference>
<keyword evidence="2" id="KW-1185">Reference proteome</keyword>
<organism evidence="1 2">
    <name type="scientific">Basidiobolus ranarum</name>
    <dbReference type="NCBI Taxonomy" id="34480"/>
    <lineage>
        <taxon>Eukaryota</taxon>
        <taxon>Fungi</taxon>
        <taxon>Fungi incertae sedis</taxon>
        <taxon>Zoopagomycota</taxon>
        <taxon>Entomophthoromycotina</taxon>
        <taxon>Basidiobolomycetes</taxon>
        <taxon>Basidiobolales</taxon>
        <taxon>Basidiobolaceae</taxon>
        <taxon>Basidiobolus</taxon>
    </lineage>
</organism>